<evidence type="ECO:0000259" key="1">
    <source>
        <dbReference type="Pfam" id="PF07238"/>
    </source>
</evidence>
<gene>
    <name evidence="2" type="ORF">ENSA5_19870</name>
</gene>
<dbReference type="Proteomes" id="UP000237968">
    <property type="component" value="Unassembled WGS sequence"/>
</dbReference>
<feature type="domain" description="PilZ" evidence="1">
    <location>
        <begin position="10"/>
        <end position="101"/>
    </location>
</feature>
<dbReference type="EMBL" id="PVNK01000109">
    <property type="protein sequence ID" value="PRQ02897.1"/>
    <property type="molecule type" value="Genomic_DNA"/>
</dbReference>
<dbReference type="InterPro" id="IPR009875">
    <property type="entry name" value="PilZ_domain"/>
</dbReference>
<keyword evidence="3" id="KW-1185">Reference proteome</keyword>
<proteinExistence type="predicted"/>
<protein>
    <submittedName>
        <fullName evidence="2">PilZ domain protein</fullName>
    </submittedName>
</protein>
<sequence length="108" mass="11922">MMPRVSNEERVHPRLRLNVTADVIGGEVVLAHPLADISLGGCRFASTAWEPEGRELQLVLGFPQSGASVPVAGLVVRATERDMGVRFHEISSEQKWALRKQIREAQAH</sequence>
<evidence type="ECO:0000313" key="2">
    <source>
        <dbReference type="EMBL" id="PRQ02897.1"/>
    </source>
</evidence>
<dbReference type="Pfam" id="PF07238">
    <property type="entry name" value="PilZ"/>
    <property type="match status" value="1"/>
</dbReference>
<dbReference type="SUPFAM" id="SSF141371">
    <property type="entry name" value="PilZ domain-like"/>
    <property type="match status" value="1"/>
</dbReference>
<evidence type="ECO:0000313" key="3">
    <source>
        <dbReference type="Proteomes" id="UP000237968"/>
    </source>
</evidence>
<organism evidence="2 3">
    <name type="scientific">Enhygromyxa salina</name>
    <dbReference type="NCBI Taxonomy" id="215803"/>
    <lineage>
        <taxon>Bacteria</taxon>
        <taxon>Pseudomonadati</taxon>
        <taxon>Myxococcota</taxon>
        <taxon>Polyangia</taxon>
        <taxon>Nannocystales</taxon>
        <taxon>Nannocystaceae</taxon>
        <taxon>Enhygromyxa</taxon>
    </lineage>
</organism>
<reference evidence="2 3" key="1">
    <citation type="submission" date="2018-03" db="EMBL/GenBank/DDBJ databases">
        <title>Draft Genome Sequences of the Obligatory Marine Myxobacteria Enhygromyxa salina SWB005.</title>
        <authorList>
            <person name="Poehlein A."/>
            <person name="Moghaddam J.A."/>
            <person name="Harms H."/>
            <person name="Alanjari M."/>
            <person name="Koenig G.M."/>
            <person name="Daniel R."/>
            <person name="Schaeberle T.F."/>
        </authorList>
    </citation>
    <scope>NUCLEOTIDE SEQUENCE [LARGE SCALE GENOMIC DNA]</scope>
    <source>
        <strain evidence="2 3">SWB005</strain>
    </source>
</reference>
<dbReference type="OrthoDB" id="5517778at2"/>
<accession>A0A2S9YCQ3</accession>
<dbReference type="AlphaFoldDB" id="A0A2S9YCQ3"/>
<dbReference type="GO" id="GO:0035438">
    <property type="term" value="F:cyclic-di-GMP binding"/>
    <property type="evidence" value="ECO:0007669"/>
    <property type="project" value="InterPro"/>
</dbReference>
<name>A0A2S9YCQ3_9BACT</name>
<comment type="caution">
    <text evidence="2">The sequence shown here is derived from an EMBL/GenBank/DDBJ whole genome shotgun (WGS) entry which is preliminary data.</text>
</comment>
<dbReference type="Gene3D" id="2.40.10.220">
    <property type="entry name" value="predicted glycosyltransferase like domains"/>
    <property type="match status" value="1"/>
</dbReference>